<evidence type="ECO:0000313" key="1">
    <source>
        <dbReference type="EMBL" id="SVA83253.1"/>
    </source>
</evidence>
<sequence>YFDAPWWGRNSTHTQDFEVNEETDLTNIPKPDTILEDLEKAILGELKIEKPGGEVVEISDWKPEIIKD</sequence>
<gene>
    <name evidence="1" type="ORF">METZ01_LOCUS136107</name>
</gene>
<proteinExistence type="predicted"/>
<accession>A0A381Z354</accession>
<dbReference type="AlphaFoldDB" id="A0A381Z354"/>
<dbReference type="EMBL" id="UINC01019639">
    <property type="protein sequence ID" value="SVA83253.1"/>
    <property type="molecule type" value="Genomic_DNA"/>
</dbReference>
<feature type="non-terminal residue" evidence="1">
    <location>
        <position position="1"/>
    </location>
</feature>
<reference evidence="1" key="1">
    <citation type="submission" date="2018-05" db="EMBL/GenBank/DDBJ databases">
        <authorList>
            <person name="Lanie J.A."/>
            <person name="Ng W.-L."/>
            <person name="Kazmierczak K.M."/>
            <person name="Andrzejewski T.M."/>
            <person name="Davidsen T.M."/>
            <person name="Wayne K.J."/>
            <person name="Tettelin H."/>
            <person name="Glass J.I."/>
            <person name="Rusch D."/>
            <person name="Podicherti R."/>
            <person name="Tsui H.-C.T."/>
            <person name="Winkler M.E."/>
        </authorList>
    </citation>
    <scope>NUCLEOTIDE SEQUENCE</scope>
</reference>
<name>A0A381Z354_9ZZZZ</name>
<protein>
    <submittedName>
        <fullName evidence="1">Uncharacterized protein</fullName>
    </submittedName>
</protein>
<organism evidence="1">
    <name type="scientific">marine metagenome</name>
    <dbReference type="NCBI Taxonomy" id="408172"/>
    <lineage>
        <taxon>unclassified sequences</taxon>
        <taxon>metagenomes</taxon>
        <taxon>ecological metagenomes</taxon>
    </lineage>
</organism>